<protein>
    <submittedName>
        <fullName evidence="1">Protein, clustered with ribosomal protein L32p</fullName>
    </submittedName>
</protein>
<dbReference type="GO" id="GO:0005840">
    <property type="term" value="C:ribosome"/>
    <property type="evidence" value="ECO:0007669"/>
    <property type="project" value="UniProtKB-KW"/>
</dbReference>
<keyword evidence="1" id="KW-0689">Ribosomal protein</keyword>
<dbReference type="PATRIC" id="fig|1304284.3.peg.1362"/>
<keyword evidence="1" id="KW-0687">Ribonucleoprotein</keyword>
<dbReference type="Proteomes" id="UP000013378">
    <property type="component" value="Unassembled WGS sequence"/>
</dbReference>
<gene>
    <name evidence="1" type="ORF">L21TH_1392</name>
</gene>
<sequence>MESGDILEVKKLKVDINELLQGVEIHQEIDEKLTIDNISVNGRDLEILEPIEIKADIYNTDDGIFLSGKLIYIYSENCARCLKEFKNKVETKISAKIVGKNEDIDEYEVIIYHSEGKFNLEDIVITFVNLSLPMRVLCKDDCKGLCPKCGKNLNEGECNCEVDNVDPRLEKLKELFD</sequence>
<evidence type="ECO:0000313" key="2">
    <source>
        <dbReference type="Proteomes" id="UP000013378"/>
    </source>
</evidence>
<dbReference type="PANTHER" id="PTHR34374">
    <property type="entry name" value="LARGE RIBOSOMAL RNA SUBUNIT ACCUMULATION PROTEIN YCED HOMOLOG 1, CHLOROPLASTIC"/>
    <property type="match status" value="1"/>
</dbReference>
<dbReference type="eggNOG" id="COG1399">
    <property type="taxonomic scope" value="Bacteria"/>
</dbReference>
<organism evidence="1 2">
    <name type="scientific">Caldisalinibacter kiritimatiensis</name>
    <dbReference type="NCBI Taxonomy" id="1304284"/>
    <lineage>
        <taxon>Bacteria</taxon>
        <taxon>Bacillati</taxon>
        <taxon>Bacillota</taxon>
        <taxon>Tissierellia</taxon>
        <taxon>Tissierellales</taxon>
        <taxon>Thermohalobacteraceae</taxon>
        <taxon>Caldisalinibacter</taxon>
    </lineage>
</organism>
<dbReference type="STRING" id="1304284.L21TH_1392"/>
<dbReference type="PANTHER" id="PTHR34374:SF1">
    <property type="entry name" value="LARGE RIBOSOMAL RNA SUBUNIT ACCUMULATION PROTEIN YCED HOMOLOG 1, CHLOROPLASTIC"/>
    <property type="match status" value="1"/>
</dbReference>
<comment type="caution">
    <text evidence="1">The sequence shown here is derived from an EMBL/GenBank/DDBJ whole genome shotgun (WGS) entry which is preliminary data.</text>
</comment>
<dbReference type="AlphaFoldDB" id="R1CV95"/>
<proteinExistence type="predicted"/>
<keyword evidence="2" id="KW-1185">Reference proteome</keyword>
<name>R1CV95_9FIRM</name>
<evidence type="ECO:0000313" key="1">
    <source>
        <dbReference type="EMBL" id="EOD00554.1"/>
    </source>
</evidence>
<dbReference type="InterPro" id="IPR003772">
    <property type="entry name" value="YceD"/>
</dbReference>
<dbReference type="EMBL" id="ARZA01000145">
    <property type="protein sequence ID" value="EOD00554.1"/>
    <property type="molecule type" value="Genomic_DNA"/>
</dbReference>
<reference evidence="1 2" key="1">
    <citation type="journal article" date="2015" name="Geomicrobiol. J.">
        <title>Caldisalinibacter kiritimatiensis gen. nov., sp. nov., a moderately thermohalophilic thiosulfate-reducing bacterium from a hypersaline microbial mat.</title>
        <authorList>
            <person name="Ben Hania W."/>
            <person name="Joseph M."/>
            <person name="Fiebig A."/>
            <person name="Bunk B."/>
            <person name="Klenk H.-P."/>
            <person name="Fardeau M.-L."/>
            <person name="Spring S."/>
        </authorList>
    </citation>
    <scope>NUCLEOTIDE SEQUENCE [LARGE SCALE GENOMIC DNA]</scope>
    <source>
        <strain evidence="1 2">L21-TH-D2</strain>
    </source>
</reference>
<accession>R1CV95</accession>
<dbReference type="Pfam" id="PF02620">
    <property type="entry name" value="YceD"/>
    <property type="match status" value="1"/>
</dbReference>